<dbReference type="eggNOG" id="COG1961">
    <property type="taxonomic scope" value="Bacteria"/>
</dbReference>
<organism evidence="4 5">
    <name type="scientific">Pseudobacteroides cellulosolvens ATCC 35603 = DSM 2933</name>
    <dbReference type="NCBI Taxonomy" id="398512"/>
    <lineage>
        <taxon>Bacteria</taxon>
        <taxon>Bacillati</taxon>
        <taxon>Bacillota</taxon>
        <taxon>Clostridia</taxon>
        <taxon>Eubacteriales</taxon>
        <taxon>Oscillospiraceae</taxon>
        <taxon>Pseudobacteroides</taxon>
    </lineage>
</organism>
<evidence type="ECO:0000259" key="2">
    <source>
        <dbReference type="PROSITE" id="PS51736"/>
    </source>
</evidence>
<protein>
    <submittedName>
        <fullName evidence="4">Recombinase</fullName>
    </submittedName>
</protein>
<evidence type="ECO:0000259" key="3">
    <source>
        <dbReference type="PROSITE" id="PS51737"/>
    </source>
</evidence>
<evidence type="ECO:0000256" key="1">
    <source>
        <dbReference type="SAM" id="Coils"/>
    </source>
</evidence>
<dbReference type="SUPFAM" id="SSF53041">
    <property type="entry name" value="Resolvase-like"/>
    <property type="match status" value="1"/>
</dbReference>
<sequence length="507" mass="58628">MNRVCIYLRKSRADEELEKELGEGETLSKHRKALLKFANDKNLNIVKIREEIVSGESLIHRPQMLQLLKEVGQSDYEAVLVMDMERLGRGNMQEQGLILDTFKKSKTKIITLRKTYDLTNDFDEEYSEFEAFMSRKEFKMINRRLQGGRVRSAEEGNYLGTYPPYGYLIHEEKHTRTLLPNPHQAEAVKLIFDLYVNDNIGTTRIAEELTKLGYNTYTGVRWDRSVISSILKNPVYVGKIVWKKKCIRKSASPDKSKETYTRPQNEWIISQGKHPALVSEDIFNAAQNILKGKYHAPYHVTSGLSNPLASLVICKQCGSKMKMRPYGNKATHIACTKKCGCKSSKLKYLEESLLKSMDEYFKKYELLPKENTSYVSDRLNILKKNLIALESQLTALHKQKAKIHDLFEQGIYNFETFTSRLESLAKSLDELNQNISYVTSKAQEEEKNISIQQSPTKLNHLLDIYRNTDDIPSKNKLLKNIIEKVEYIKSKEQRNDNFTLIVYPKLP</sequence>
<dbReference type="STRING" id="398512.Bccel_0144"/>
<evidence type="ECO:0000313" key="5">
    <source>
        <dbReference type="Proteomes" id="UP000036923"/>
    </source>
</evidence>
<dbReference type="EMBL" id="LGTC01000001">
    <property type="protein sequence ID" value="KNY24887.1"/>
    <property type="molecule type" value="Genomic_DNA"/>
</dbReference>
<dbReference type="PATRIC" id="fig|398512.5.peg.154"/>
<dbReference type="OrthoDB" id="65783at2"/>
<proteinExistence type="predicted"/>
<dbReference type="Proteomes" id="UP000036923">
    <property type="component" value="Unassembled WGS sequence"/>
</dbReference>
<dbReference type="RefSeq" id="WP_036939516.1">
    <property type="nucleotide sequence ID" value="NZ_JQKC01000009.1"/>
</dbReference>
<accession>A0A0L6JHD7</accession>
<keyword evidence="5" id="KW-1185">Reference proteome</keyword>
<reference evidence="5" key="1">
    <citation type="submission" date="2015-07" db="EMBL/GenBank/DDBJ databases">
        <title>Near-Complete Genome Sequence of the Cellulolytic Bacterium Bacteroides (Pseudobacteroides) cellulosolvens ATCC 35603.</title>
        <authorList>
            <person name="Dassa B."/>
            <person name="Utturkar S.M."/>
            <person name="Klingeman D.M."/>
            <person name="Hurt R.A."/>
            <person name="Keller M."/>
            <person name="Xu J."/>
            <person name="Reddy Y.H.K."/>
            <person name="Borovok I."/>
            <person name="Grinberg I.R."/>
            <person name="Lamed R."/>
            <person name="Zhivin O."/>
            <person name="Bayer E.A."/>
            <person name="Brown S.D."/>
        </authorList>
    </citation>
    <scope>NUCLEOTIDE SEQUENCE [LARGE SCALE GENOMIC DNA]</scope>
    <source>
        <strain evidence="5">DSM 2933</strain>
    </source>
</reference>
<dbReference type="GO" id="GO:0003677">
    <property type="term" value="F:DNA binding"/>
    <property type="evidence" value="ECO:0007669"/>
    <property type="project" value="InterPro"/>
</dbReference>
<dbReference type="InterPro" id="IPR038109">
    <property type="entry name" value="DNA_bind_recomb_sf"/>
</dbReference>
<dbReference type="InterPro" id="IPR011109">
    <property type="entry name" value="DNA_bind_recombinase_dom"/>
</dbReference>
<dbReference type="InterPro" id="IPR050639">
    <property type="entry name" value="SSR_resolvase"/>
</dbReference>
<dbReference type="PROSITE" id="PS51736">
    <property type="entry name" value="RECOMBINASES_3"/>
    <property type="match status" value="1"/>
</dbReference>
<dbReference type="InterPro" id="IPR036162">
    <property type="entry name" value="Resolvase-like_N_sf"/>
</dbReference>
<name>A0A0L6JHD7_9FIRM</name>
<dbReference type="InterPro" id="IPR006119">
    <property type="entry name" value="Resolv_N"/>
</dbReference>
<gene>
    <name evidence="4" type="ORF">Bccel_0144</name>
</gene>
<dbReference type="GO" id="GO:0000150">
    <property type="term" value="F:DNA strand exchange activity"/>
    <property type="evidence" value="ECO:0007669"/>
    <property type="project" value="InterPro"/>
</dbReference>
<dbReference type="Pfam" id="PF00239">
    <property type="entry name" value="Resolvase"/>
    <property type="match status" value="1"/>
</dbReference>
<dbReference type="SMART" id="SM00857">
    <property type="entry name" value="Resolvase"/>
    <property type="match status" value="1"/>
</dbReference>
<dbReference type="Gene3D" id="3.40.50.1390">
    <property type="entry name" value="Resolvase, N-terminal catalytic domain"/>
    <property type="match status" value="1"/>
</dbReference>
<evidence type="ECO:0000313" key="4">
    <source>
        <dbReference type="EMBL" id="KNY24887.1"/>
    </source>
</evidence>
<feature type="domain" description="Resolvase/invertase-type recombinase catalytic" evidence="2">
    <location>
        <begin position="3"/>
        <end position="156"/>
    </location>
</feature>
<dbReference type="Gene3D" id="3.90.1750.20">
    <property type="entry name" value="Putative Large Serine Recombinase, Chain B, Domain 2"/>
    <property type="match status" value="1"/>
</dbReference>
<dbReference type="Pfam" id="PF07508">
    <property type="entry name" value="Recombinase"/>
    <property type="match status" value="1"/>
</dbReference>
<comment type="caution">
    <text evidence="4">The sequence shown here is derived from an EMBL/GenBank/DDBJ whole genome shotgun (WGS) entry which is preliminary data.</text>
</comment>
<keyword evidence="1" id="KW-0175">Coiled coil</keyword>
<feature type="coiled-coil region" evidence="1">
    <location>
        <begin position="379"/>
        <end position="448"/>
    </location>
</feature>
<dbReference type="CDD" id="cd00338">
    <property type="entry name" value="Ser_Recombinase"/>
    <property type="match status" value="1"/>
</dbReference>
<feature type="domain" description="Recombinase" evidence="3">
    <location>
        <begin position="164"/>
        <end position="296"/>
    </location>
</feature>
<dbReference type="PANTHER" id="PTHR30461">
    <property type="entry name" value="DNA-INVERTASE FROM LAMBDOID PROPHAGE"/>
    <property type="match status" value="1"/>
</dbReference>
<dbReference type="AlphaFoldDB" id="A0A0L6JHD7"/>
<dbReference type="PANTHER" id="PTHR30461:SF23">
    <property type="entry name" value="DNA RECOMBINASE-RELATED"/>
    <property type="match status" value="1"/>
</dbReference>
<dbReference type="PROSITE" id="PS51737">
    <property type="entry name" value="RECOMBINASE_DNA_BIND"/>
    <property type="match status" value="1"/>
</dbReference>